<protein>
    <submittedName>
        <fullName evidence="2">Uncharacterized protein</fullName>
    </submittedName>
</protein>
<reference evidence="3" key="1">
    <citation type="journal article" date="2019" name="Int. J. Syst. Evol. Microbiol.">
        <title>The Global Catalogue of Microorganisms (GCM) 10K type strain sequencing project: providing services to taxonomists for standard genome sequencing and annotation.</title>
        <authorList>
            <consortium name="The Broad Institute Genomics Platform"/>
            <consortium name="The Broad Institute Genome Sequencing Center for Infectious Disease"/>
            <person name="Wu L."/>
            <person name="Ma J."/>
        </authorList>
    </citation>
    <scope>NUCLEOTIDE SEQUENCE [LARGE SCALE GENOMIC DNA]</scope>
    <source>
        <strain evidence="3">JCM 17388</strain>
    </source>
</reference>
<organism evidence="2 3">
    <name type="scientific">Streptosporangium oxazolinicum</name>
    <dbReference type="NCBI Taxonomy" id="909287"/>
    <lineage>
        <taxon>Bacteria</taxon>
        <taxon>Bacillati</taxon>
        <taxon>Actinomycetota</taxon>
        <taxon>Actinomycetes</taxon>
        <taxon>Streptosporangiales</taxon>
        <taxon>Streptosporangiaceae</taxon>
        <taxon>Streptosporangium</taxon>
    </lineage>
</organism>
<dbReference type="Proteomes" id="UP001501251">
    <property type="component" value="Unassembled WGS sequence"/>
</dbReference>
<gene>
    <name evidence="2" type="ORF">GCM10022252_67310</name>
</gene>
<proteinExistence type="predicted"/>
<evidence type="ECO:0000313" key="3">
    <source>
        <dbReference type="Proteomes" id="UP001501251"/>
    </source>
</evidence>
<name>A0ABP8BG78_9ACTN</name>
<evidence type="ECO:0000256" key="1">
    <source>
        <dbReference type="SAM" id="MobiDB-lite"/>
    </source>
</evidence>
<evidence type="ECO:0000313" key="2">
    <source>
        <dbReference type="EMBL" id="GAA4205941.1"/>
    </source>
</evidence>
<comment type="caution">
    <text evidence="2">The sequence shown here is derived from an EMBL/GenBank/DDBJ whole genome shotgun (WGS) entry which is preliminary data.</text>
</comment>
<keyword evidence="3" id="KW-1185">Reference proteome</keyword>
<accession>A0ABP8BG78</accession>
<dbReference type="EMBL" id="BAABAQ010000015">
    <property type="protein sequence ID" value="GAA4205941.1"/>
    <property type="molecule type" value="Genomic_DNA"/>
</dbReference>
<feature type="region of interest" description="Disordered" evidence="1">
    <location>
        <begin position="33"/>
        <end position="59"/>
    </location>
</feature>
<sequence length="59" mass="6296">MSTGIARAAHPILSSPDATRALSALSALVTYLPSSGRTPESPEGPRETAGARWNDRRYQ</sequence>